<organism evidence="4 5">
    <name type="scientific">Candidatus Roizmanbacteria bacterium RIFCSPHIGHO2_01_FULL_39_24</name>
    <dbReference type="NCBI Taxonomy" id="1802032"/>
    <lineage>
        <taxon>Bacteria</taxon>
        <taxon>Candidatus Roizmaniibacteriota</taxon>
    </lineage>
</organism>
<dbReference type="Gene3D" id="2.120.10.30">
    <property type="entry name" value="TolB, C-terminal domain"/>
    <property type="match status" value="1"/>
</dbReference>
<evidence type="ECO:0000256" key="2">
    <source>
        <dbReference type="PROSITE-ProRule" id="PRU00504"/>
    </source>
</evidence>
<dbReference type="Pfam" id="PF13529">
    <property type="entry name" value="Peptidase_C39_2"/>
    <property type="match status" value="1"/>
</dbReference>
<dbReference type="PROSITE" id="PS51125">
    <property type="entry name" value="NHL"/>
    <property type="match status" value="3"/>
</dbReference>
<dbReference type="EMBL" id="MFZH01000009">
    <property type="protein sequence ID" value="OGK19571.1"/>
    <property type="molecule type" value="Genomic_DNA"/>
</dbReference>
<dbReference type="Proteomes" id="UP000176850">
    <property type="component" value="Unassembled WGS sequence"/>
</dbReference>
<dbReference type="InterPro" id="IPR039564">
    <property type="entry name" value="Peptidase_C39-like"/>
</dbReference>
<feature type="domain" description="Peptidase C39-like" evidence="3">
    <location>
        <begin position="297"/>
        <end position="458"/>
    </location>
</feature>
<dbReference type="SUPFAM" id="SSF101898">
    <property type="entry name" value="NHL repeat"/>
    <property type="match status" value="1"/>
</dbReference>
<gene>
    <name evidence="4" type="ORF">A2799_00340</name>
</gene>
<sequence>MNRLFNVSITIISVLFALFIFVNSGRVLAASYTSYSMTDSWGTLGDADGQLNYPVDAFVDHLGRVLVAENVNNRIQVFTKQGVHLATWGGFTAPEKIAQDSFNNIYIADTNKFRIVKLTKDGEFITSWGDNSLLPRGIGIAVGPDNFVYAVHAVNNLYKFYPDGRPVIAWGDNGILNIGGTLEAVRVDSAGYIYVIADDHVVKFSPQGVRVAQWGEFTWAQDIFIDHRDDVFVTNTNKGRVEKYTKDGQLITTFGEGILNTPHGTGVSLDGSVYVADTRNNRIVVFKPDIPPPFTLHVPLLKQTDVRWANTEYDHAKSQQLACGKTIGECGCAVTSLAMMLNYHGITKDPEGNATSPATLNNYFNKNTQCVSSGCISQGYSFGDVVWSAADRYSAEVNRVFGTQKIVSLNSAQDTQWSPEEVTDDIKNNNPVILKVKQNEHWAIATGTDQDTFVINDPLLNIDRLNTPPYTNVSYAVRRFKKTSSDFSLLEFVTKSPSTITIIDPIGRKTDEIPNAYVSNAQTPTGSNKITVGTPMSGTYKVTITSSNSAIPFAVYASNKEGGLKFKLYETQNKNQKKITTSYSFIYDPNPSVDQLKIGAHVDIDPYANLNIGFCKSQISMVPVALLSSITFDATQVNDTTVLFEGGKTFLRNPLTKQPYHLTQDVNKDGKSDAVFFFLMKDIRLQCSSNKGTLTGKMKDGMSFEGSDSIRMIPRSKHTN</sequence>
<feature type="repeat" description="NHL" evidence="2">
    <location>
        <begin position="42"/>
        <end position="81"/>
    </location>
</feature>
<dbReference type="PANTHER" id="PTHR24104:SF25">
    <property type="entry name" value="PROTEIN LIN-41"/>
    <property type="match status" value="1"/>
</dbReference>
<dbReference type="PANTHER" id="PTHR24104">
    <property type="entry name" value="E3 UBIQUITIN-PROTEIN LIGASE NHLRC1-RELATED"/>
    <property type="match status" value="1"/>
</dbReference>
<evidence type="ECO:0000313" key="4">
    <source>
        <dbReference type="EMBL" id="OGK19571.1"/>
    </source>
</evidence>
<comment type="caution">
    <text evidence="4">The sequence shown here is derived from an EMBL/GenBank/DDBJ whole genome shotgun (WGS) entry which is preliminary data.</text>
</comment>
<name>A0A1F7GKU6_9BACT</name>
<evidence type="ECO:0000259" key="3">
    <source>
        <dbReference type="Pfam" id="PF13529"/>
    </source>
</evidence>
<feature type="repeat" description="NHL" evidence="2">
    <location>
        <begin position="248"/>
        <end position="289"/>
    </location>
</feature>
<keyword evidence="1" id="KW-0677">Repeat</keyword>
<dbReference type="Pfam" id="PF01436">
    <property type="entry name" value="NHL"/>
    <property type="match status" value="1"/>
</dbReference>
<evidence type="ECO:0000313" key="5">
    <source>
        <dbReference type="Proteomes" id="UP000176850"/>
    </source>
</evidence>
<protein>
    <recommendedName>
        <fullName evidence="3">Peptidase C39-like domain-containing protein</fullName>
    </recommendedName>
</protein>
<dbReference type="Gene3D" id="2.40.10.500">
    <property type="match status" value="1"/>
</dbReference>
<feature type="repeat" description="NHL" evidence="2">
    <location>
        <begin position="82"/>
        <end position="121"/>
    </location>
</feature>
<dbReference type="InterPro" id="IPR050952">
    <property type="entry name" value="TRIM-NHL_E3_ligases"/>
</dbReference>
<dbReference type="InterPro" id="IPR011042">
    <property type="entry name" value="6-blade_b-propeller_TolB-like"/>
</dbReference>
<reference evidence="4 5" key="1">
    <citation type="journal article" date="2016" name="Nat. Commun.">
        <title>Thousands of microbial genomes shed light on interconnected biogeochemical processes in an aquifer system.</title>
        <authorList>
            <person name="Anantharaman K."/>
            <person name="Brown C.T."/>
            <person name="Hug L.A."/>
            <person name="Sharon I."/>
            <person name="Castelle C.J."/>
            <person name="Probst A.J."/>
            <person name="Thomas B.C."/>
            <person name="Singh A."/>
            <person name="Wilkins M.J."/>
            <person name="Karaoz U."/>
            <person name="Brodie E.L."/>
            <person name="Williams K.H."/>
            <person name="Hubbard S.S."/>
            <person name="Banfield J.F."/>
        </authorList>
    </citation>
    <scope>NUCLEOTIDE SEQUENCE [LARGE SCALE GENOMIC DNA]</scope>
</reference>
<evidence type="ECO:0000256" key="1">
    <source>
        <dbReference type="ARBA" id="ARBA00022737"/>
    </source>
</evidence>
<dbReference type="AlphaFoldDB" id="A0A1F7GKU6"/>
<accession>A0A1F7GKU6</accession>
<dbReference type="GO" id="GO:0008270">
    <property type="term" value="F:zinc ion binding"/>
    <property type="evidence" value="ECO:0007669"/>
    <property type="project" value="UniProtKB-KW"/>
</dbReference>
<proteinExistence type="predicted"/>
<dbReference type="InterPro" id="IPR001258">
    <property type="entry name" value="NHL_repeat"/>
</dbReference>
<dbReference type="Gene3D" id="3.90.70.10">
    <property type="entry name" value="Cysteine proteinases"/>
    <property type="match status" value="1"/>
</dbReference>